<dbReference type="AlphaFoldDB" id="A0A653DKZ2"/>
<accession>A0A653DKZ2</accession>
<sequence length="63" mass="6711">MCIITEPKGPNKPPRSSPQQDSMAAVLSTPETQTSMPTKDTKASQDPSDMVEFPQTSSTVSSV</sequence>
<evidence type="ECO:0000313" key="3">
    <source>
        <dbReference type="Proteomes" id="UP000410492"/>
    </source>
</evidence>
<feature type="non-terminal residue" evidence="2">
    <location>
        <position position="63"/>
    </location>
</feature>
<reference evidence="2 3" key="1">
    <citation type="submission" date="2019-01" db="EMBL/GenBank/DDBJ databases">
        <authorList>
            <person name="Sayadi A."/>
        </authorList>
    </citation>
    <scope>NUCLEOTIDE SEQUENCE [LARGE SCALE GENOMIC DNA]</scope>
</reference>
<dbReference type="Proteomes" id="UP000410492">
    <property type="component" value="Unassembled WGS sequence"/>
</dbReference>
<dbReference type="OrthoDB" id="9949424at2759"/>
<dbReference type="EMBL" id="CAACVG010012572">
    <property type="protein sequence ID" value="VEN60507.1"/>
    <property type="molecule type" value="Genomic_DNA"/>
</dbReference>
<feature type="compositionally biased region" description="Polar residues" evidence="1">
    <location>
        <begin position="29"/>
        <end position="38"/>
    </location>
</feature>
<protein>
    <submittedName>
        <fullName evidence="2">Uncharacterized protein</fullName>
    </submittedName>
</protein>
<feature type="region of interest" description="Disordered" evidence="1">
    <location>
        <begin position="1"/>
        <end position="63"/>
    </location>
</feature>
<evidence type="ECO:0000256" key="1">
    <source>
        <dbReference type="SAM" id="MobiDB-lite"/>
    </source>
</evidence>
<evidence type="ECO:0000313" key="2">
    <source>
        <dbReference type="EMBL" id="VEN60507.1"/>
    </source>
</evidence>
<proteinExistence type="predicted"/>
<name>A0A653DKZ2_CALMS</name>
<keyword evidence="3" id="KW-1185">Reference proteome</keyword>
<organism evidence="2 3">
    <name type="scientific">Callosobruchus maculatus</name>
    <name type="common">Southern cowpea weevil</name>
    <name type="synonym">Pulse bruchid</name>
    <dbReference type="NCBI Taxonomy" id="64391"/>
    <lineage>
        <taxon>Eukaryota</taxon>
        <taxon>Metazoa</taxon>
        <taxon>Ecdysozoa</taxon>
        <taxon>Arthropoda</taxon>
        <taxon>Hexapoda</taxon>
        <taxon>Insecta</taxon>
        <taxon>Pterygota</taxon>
        <taxon>Neoptera</taxon>
        <taxon>Endopterygota</taxon>
        <taxon>Coleoptera</taxon>
        <taxon>Polyphaga</taxon>
        <taxon>Cucujiformia</taxon>
        <taxon>Chrysomeloidea</taxon>
        <taxon>Chrysomelidae</taxon>
        <taxon>Bruchinae</taxon>
        <taxon>Bruchini</taxon>
        <taxon>Callosobruchus</taxon>
    </lineage>
</organism>
<gene>
    <name evidence="2" type="ORF">CALMAC_LOCUS18181</name>
</gene>
<feature type="compositionally biased region" description="Polar residues" evidence="1">
    <location>
        <begin position="54"/>
        <end position="63"/>
    </location>
</feature>